<dbReference type="InterPro" id="IPR047705">
    <property type="entry name" value="AimR-like"/>
</dbReference>
<evidence type="ECO:0008006" key="3">
    <source>
        <dbReference type="Google" id="ProtNLM"/>
    </source>
</evidence>
<evidence type="ECO:0000313" key="2">
    <source>
        <dbReference type="Proteomes" id="UP000194499"/>
    </source>
</evidence>
<gene>
    <name evidence="1" type="ORF">BACERE00191_00373</name>
</gene>
<sequence length="400" mass="46324">MVQDLLMIQDEKAREKENEKIIMDSLVSRLDGERCVAEIKKKDLAIHWGVSPSVVTDVFKRRTQMSFSYLSRTHDLLKKSDKSKANDISDYICAAKLENLQETMEYLALRGEFNILEKVIVKVKEKGNGEWAEVYELLSKRYTSKSDYVDLYKKIKEKEKQVKSIEMGILIELILCQALYQCGNYKLIFTRLKDIKKNINTISNRYIKKTFKIRLQDAIGVIALQRGEIEKSRKACLEVLKSCESDSTYRIAEITSLGKLGESYIFDLENYAVAKNYLETAIKKIDLIPFCHGLEKKRKQIMDTLNFLKVYHWKDVDGLEKELSGMELAYFLVKKGELLKAELVLLDLERENDGLSDLQVFILALARNSDKELLKKSLRMCEENGNIFYSFLPKKELGLI</sequence>
<proteinExistence type="predicted"/>
<protein>
    <recommendedName>
        <fullName evidence="3">Prophage helix-turn-helix protein</fullName>
    </recommendedName>
</protein>
<name>A0A1Y5YVJ1_9BACI</name>
<reference evidence="2" key="1">
    <citation type="submission" date="2017-04" db="EMBL/GenBank/DDBJ databases">
        <authorList>
            <person name="Criscuolo A."/>
        </authorList>
    </citation>
    <scope>NUCLEOTIDE SEQUENCE [LARGE SCALE GENOMIC DNA]</scope>
</reference>
<dbReference type="Proteomes" id="UP000194499">
    <property type="component" value="Unassembled WGS sequence"/>
</dbReference>
<dbReference type="AlphaFoldDB" id="A0A1Y5YVJ1"/>
<dbReference type="NCBIfam" id="NF038310">
    <property type="entry name" value="lysogeny_AimR"/>
    <property type="match status" value="1"/>
</dbReference>
<accession>A0A1Y5YVJ1</accession>
<dbReference type="Pfam" id="PF22871">
    <property type="entry name" value="AimR"/>
    <property type="match status" value="1"/>
</dbReference>
<evidence type="ECO:0000313" key="1">
    <source>
        <dbReference type="EMBL" id="SMD65345.1"/>
    </source>
</evidence>
<dbReference type="RefSeq" id="WP_088106229.1">
    <property type="nucleotide sequence ID" value="NZ_FWZB01000019.1"/>
</dbReference>
<dbReference type="EMBL" id="FWZB01000019">
    <property type="protein sequence ID" value="SMD65345.1"/>
    <property type="molecule type" value="Genomic_DNA"/>
</dbReference>
<organism evidence="1 2">
    <name type="scientific">Bacillus pacificus</name>
    <dbReference type="NCBI Taxonomy" id="2026187"/>
    <lineage>
        <taxon>Bacteria</taxon>
        <taxon>Bacillati</taxon>
        <taxon>Bacillota</taxon>
        <taxon>Bacilli</taxon>
        <taxon>Bacillales</taxon>
        <taxon>Bacillaceae</taxon>
        <taxon>Bacillus</taxon>
        <taxon>Bacillus cereus group</taxon>
    </lineage>
</organism>